<dbReference type="STRING" id="1891926.Fuma_01781"/>
<protein>
    <submittedName>
        <fullName evidence="1">Uncharacterized protein</fullName>
    </submittedName>
</protein>
<dbReference type="KEGG" id="fmr:Fuma_01781"/>
<proteinExistence type="predicted"/>
<sequence>MIQRTKVKRNDEDGEIAISPLLSIDVSGQIVCPQCSGNYIHLARLLAEQGSVTLGAANDQVKAYQHDEPSNRRGSVVALMLSCEECSQVTEITLQQHKACLYGSAEVVAGVQHGTAPQLWRD</sequence>
<evidence type="ECO:0000313" key="2">
    <source>
        <dbReference type="Proteomes" id="UP000187735"/>
    </source>
</evidence>
<gene>
    <name evidence="1" type="ORF">Fuma_01781</name>
</gene>
<keyword evidence="2" id="KW-1185">Reference proteome</keyword>
<dbReference type="AlphaFoldDB" id="A0A1P8WDN1"/>
<dbReference type="EMBL" id="CP017641">
    <property type="protein sequence ID" value="APZ92173.1"/>
    <property type="molecule type" value="Genomic_DNA"/>
</dbReference>
<reference evidence="1 2" key="1">
    <citation type="journal article" date="2016" name="Front. Microbiol.">
        <title>Fuerstia marisgermanicae gen. nov., sp. nov., an Unusual Member of the Phylum Planctomycetes from the German Wadden Sea.</title>
        <authorList>
            <person name="Kohn T."/>
            <person name="Heuer A."/>
            <person name="Jogler M."/>
            <person name="Vollmers J."/>
            <person name="Boedeker C."/>
            <person name="Bunk B."/>
            <person name="Rast P."/>
            <person name="Borchert D."/>
            <person name="Glockner I."/>
            <person name="Freese H.M."/>
            <person name="Klenk H.P."/>
            <person name="Overmann J."/>
            <person name="Kaster A.K."/>
            <person name="Rohde M."/>
            <person name="Wiegand S."/>
            <person name="Jogler C."/>
        </authorList>
    </citation>
    <scope>NUCLEOTIDE SEQUENCE [LARGE SCALE GENOMIC DNA]</scope>
    <source>
        <strain evidence="1 2">NH11</strain>
    </source>
</reference>
<dbReference type="Proteomes" id="UP000187735">
    <property type="component" value="Chromosome"/>
</dbReference>
<dbReference type="RefSeq" id="WP_077023832.1">
    <property type="nucleotide sequence ID" value="NZ_CP017641.1"/>
</dbReference>
<evidence type="ECO:0000313" key="1">
    <source>
        <dbReference type="EMBL" id="APZ92173.1"/>
    </source>
</evidence>
<organism evidence="1 2">
    <name type="scientific">Fuerstiella marisgermanici</name>
    <dbReference type="NCBI Taxonomy" id="1891926"/>
    <lineage>
        <taxon>Bacteria</taxon>
        <taxon>Pseudomonadati</taxon>
        <taxon>Planctomycetota</taxon>
        <taxon>Planctomycetia</taxon>
        <taxon>Planctomycetales</taxon>
        <taxon>Planctomycetaceae</taxon>
        <taxon>Fuerstiella</taxon>
    </lineage>
</organism>
<name>A0A1P8WDN1_9PLAN</name>
<accession>A0A1P8WDN1</accession>